<sequence>MPSGFHSPGRPDDLPRPEVLWTLGALRIALSAGFGPVWSEGHRVEDDGVLLLQDGGGNWWRMARVEGGRYLIIGWDRAGRTDSAFRPPVNPYADAPEWLPWEWISRLEGGVPVGFVYWWEDGTWARSTYHDQVDEDGLGMRLSAFVGPEEATHHLLALVNEVVSVTGGPRPDEGDDPFDDLGERLYTRVKHTVEGGAVDFGFLDPMPFDTAAATSVLRAAGISGGGRPAAPLPAGTEKPAQRGRTRVLSDQEWSVLVESVMRTAAERPRPAPRETGPLRELCDLLRGLAAEHGGEVTYTITGGNSQSQSTLVDAGGNRIQQEPRGHHDYELRRVEGHPEHGTWFFLRARATPDAVEVDRAYDHRPEWSTESALGVGVWVGDVAAEMAGRTPEWRPEWVWLLDEETAYDPPADPFVRPA</sequence>
<dbReference type="KEGG" id="nda:Ndas_4252"/>
<protein>
    <submittedName>
        <fullName evidence="2">Uncharacterized protein</fullName>
    </submittedName>
</protein>
<dbReference type="GeneID" id="91486790"/>
<feature type="region of interest" description="Disordered" evidence="1">
    <location>
        <begin position="224"/>
        <end position="248"/>
    </location>
</feature>
<dbReference type="STRING" id="446468.Ndas_4252"/>
<dbReference type="eggNOG" id="COG3064">
    <property type="taxonomic scope" value="Bacteria"/>
</dbReference>
<organism evidence="2 3">
    <name type="scientific">Nocardiopsis dassonvillei (strain ATCC 23218 / DSM 43111 / CIP 107115 / JCM 7437 / KCTC 9190 / NBRC 14626 / NCTC 10488 / NRRL B-5397 / IMRU 509)</name>
    <name type="common">Actinomadura dassonvillei</name>
    <dbReference type="NCBI Taxonomy" id="446468"/>
    <lineage>
        <taxon>Bacteria</taxon>
        <taxon>Bacillati</taxon>
        <taxon>Actinomycetota</taxon>
        <taxon>Actinomycetes</taxon>
        <taxon>Streptosporangiales</taxon>
        <taxon>Nocardiopsidaceae</taxon>
        <taxon>Nocardiopsis</taxon>
    </lineage>
</organism>
<dbReference type="OrthoDB" id="4507101at2"/>
<reference evidence="2 3" key="1">
    <citation type="journal article" date="2010" name="Stand. Genomic Sci.">
        <title>Complete genome sequence of Nocardiopsis dassonvillei type strain (IMRU 509).</title>
        <authorList>
            <person name="Sun H."/>
            <person name="Lapidus A."/>
            <person name="Nolan M."/>
            <person name="Lucas S."/>
            <person name="Del Rio T.G."/>
            <person name="Tice H."/>
            <person name="Cheng J.F."/>
            <person name="Tapia R."/>
            <person name="Han C."/>
            <person name="Goodwin L."/>
            <person name="Pitluck S."/>
            <person name="Pagani I."/>
            <person name="Ivanova N."/>
            <person name="Mavromatis K."/>
            <person name="Mikhailova N."/>
            <person name="Pati A."/>
            <person name="Chen A."/>
            <person name="Palaniappan K."/>
            <person name="Land M."/>
            <person name="Hauser L."/>
            <person name="Chang Y.J."/>
            <person name="Jeffries C.D."/>
            <person name="Djao O.D."/>
            <person name="Rohde M."/>
            <person name="Sikorski J."/>
            <person name="Goker M."/>
            <person name="Woyke T."/>
            <person name="Bristow J."/>
            <person name="Eisen J.A."/>
            <person name="Markowitz V."/>
            <person name="Hugenholtz P."/>
            <person name="Kyrpides N.C."/>
            <person name="Klenk H.P."/>
        </authorList>
    </citation>
    <scope>NUCLEOTIDE SEQUENCE [LARGE SCALE GENOMIC DNA]</scope>
    <source>
        <strain evidence="3">ATCC 23218 / DSM 43111 / CIP 107115 / JCM 7437 / KCTC 9190 / NBRC 14626 / NCTC 10488 / NRRL B-5397 / IMRU 509</strain>
    </source>
</reference>
<evidence type="ECO:0000313" key="2">
    <source>
        <dbReference type="EMBL" id="ADH69641.1"/>
    </source>
</evidence>
<name>D7AVY1_NOCDD</name>
<evidence type="ECO:0000313" key="3">
    <source>
        <dbReference type="Proteomes" id="UP000002219"/>
    </source>
</evidence>
<keyword evidence="3" id="KW-1185">Reference proteome</keyword>
<evidence type="ECO:0000256" key="1">
    <source>
        <dbReference type="SAM" id="MobiDB-lite"/>
    </source>
</evidence>
<dbReference type="EMBL" id="CP002040">
    <property type="protein sequence ID" value="ADH69641.1"/>
    <property type="molecule type" value="Genomic_DNA"/>
</dbReference>
<accession>D7AVY1</accession>
<dbReference type="HOGENOM" id="CLU_711033_0_0_11"/>
<dbReference type="AlphaFoldDB" id="D7AVY1"/>
<gene>
    <name evidence="2" type="ordered locus">Ndas_4252</name>
</gene>
<dbReference type="RefSeq" id="WP_013155248.1">
    <property type="nucleotide sequence ID" value="NC_014210.1"/>
</dbReference>
<proteinExistence type="predicted"/>
<dbReference type="Proteomes" id="UP000002219">
    <property type="component" value="Chromosome 1"/>
</dbReference>